<dbReference type="EMBL" id="SMOG01000004">
    <property type="protein sequence ID" value="TDF73665.1"/>
    <property type="molecule type" value="Genomic_DNA"/>
</dbReference>
<accession>A0AC61QK42</accession>
<evidence type="ECO:0000313" key="1">
    <source>
        <dbReference type="EMBL" id="TDF73665.1"/>
    </source>
</evidence>
<proteinExistence type="predicted"/>
<reference evidence="1" key="1">
    <citation type="submission" date="2019-03" db="EMBL/GenBank/DDBJ databases">
        <title>Candidatus Syntrophosphaera thermopropionivorans: a novel player in syntrophic propionate oxidation during anaerobic digestion.</title>
        <authorList>
            <person name="Dyksma S."/>
        </authorList>
    </citation>
    <scope>NUCLEOTIDE SEQUENCE</scope>
    <source>
        <strain evidence="1">W5</strain>
    </source>
</reference>
<keyword evidence="2" id="KW-1185">Reference proteome</keyword>
<name>A0AC61QK42_9BACT</name>
<protein>
    <submittedName>
        <fullName evidence="1">Tetratricopeptide repeat protein</fullName>
    </submittedName>
</protein>
<comment type="caution">
    <text evidence="1">The sequence shown here is derived from an EMBL/GenBank/DDBJ whole genome shotgun (WGS) entry which is preliminary data.</text>
</comment>
<sequence length="208" mass="24160">MKDKKLLFYKLILILVILILLFLIYTLLFNQKSLKHSRASELYKKGQFEKAAKIWEKELDSKDKDYLPESSLGKALYQQGKYEESIKKLQDALKENDKVPGLHYDLGNAYLRNNQIDNALQAYLNAMLLDPDDENAKANYELALKKKNAITLQAGIGENNKDQNQQNPPDQSLREEMENRLNALDQKEARDRMAKNPPPYKGKGEKWW</sequence>
<gene>
    <name evidence="1" type="ORF">E0946_02585</name>
</gene>
<dbReference type="Proteomes" id="UP000294588">
    <property type="component" value="Unassembled WGS sequence"/>
</dbReference>
<organism evidence="1 2">
    <name type="scientific">Candidatus Syntrophosphaera thermopropionivorans</name>
    <dbReference type="NCBI Taxonomy" id="2593015"/>
    <lineage>
        <taxon>Bacteria</taxon>
        <taxon>Pseudomonadati</taxon>
        <taxon>Candidatus Cloacimonadota</taxon>
        <taxon>Candidatus Cloacimonadia</taxon>
        <taxon>Candidatus Cloacimonadales</taxon>
        <taxon>Candidatus Cloacimonadaceae</taxon>
        <taxon>Candidatus Syntrophosphaera</taxon>
    </lineage>
</organism>
<evidence type="ECO:0000313" key="2">
    <source>
        <dbReference type="Proteomes" id="UP000294588"/>
    </source>
</evidence>